<feature type="disulfide bond" description="Redox-active" evidence="4">
    <location>
        <begin position="165"/>
        <end position="169"/>
    </location>
</feature>
<evidence type="ECO:0000256" key="2">
    <source>
        <dbReference type="ARBA" id="ARBA00010996"/>
    </source>
</evidence>
<comment type="subcellular location">
    <subcellularLocation>
        <location evidence="1">Mitochondrion inner membrane</location>
        <topology evidence="1">Single-pass membrane protein</topology>
    </subcellularLocation>
</comment>
<feature type="binding site" evidence="3">
    <location>
        <position position="169"/>
    </location>
    <ligand>
        <name>Cu cation</name>
        <dbReference type="ChEBI" id="CHEBI:23378"/>
    </ligand>
</feature>
<dbReference type="SUPFAM" id="SSF52833">
    <property type="entry name" value="Thioredoxin-like"/>
    <property type="match status" value="1"/>
</dbReference>
<dbReference type="CDD" id="cd02968">
    <property type="entry name" value="SCO"/>
    <property type="match status" value="1"/>
</dbReference>
<reference evidence="5" key="1">
    <citation type="thesis" date="2020" institute="ProQuest LLC" country="789 East Eisenhower Parkway, Ann Arbor, MI, USA">
        <title>Comparative Genomics and Chromosome Evolution.</title>
        <authorList>
            <person name="Mudd A.B."/>
        </authorList>
    </citation>
    <scope>NUCLEOTIDE SEQUENCE</scope>
    <source>
        <strain evidence="5">237g6f4</strain>
        <tissue evidence="5">Blood</tissue>
    </source>
</reference>
<dbReference type="GO" id="GO:0033617">
    <property type="term" value="P:mitochondrial respiratory chain complex IV assembly"/>
    <property type="evidence" value="ECO:0007669"/>
    <property type="project" value="TreeGrafter"/>
</dbReference>
<feature type="binding site" evidence="3">
    <location>
        <position position="256"/>
    </location>
    <ligand>
        <name>Cu cation</name>
        <dbReference type="ChEBI" id="CHEBI:23378"/>
    </ligand>
</feature>
<proteinExistence type="inferred from homology"/>
<dbReference type="Proteomes" id="UP000824782">
    <property type="component" value="Unassembled WGS sequence"/>
</dbReference>
<dbReference type="Pfam" id="PF02630">
    <property type="entry name" value="SCO1-SenC"/>
    <property type="match status" value="1"/>
</dbReference>
<dbReference type="FunFam" id="3.40.30.10:FF:000013">
    <property type="entry name" value="Blast:Protein SCO1 homolog, mitochondrial"/>
    <property type="match status" value="1"/>
</dbReference>
<evidence type="ECO:0000313" key="5">
    <source>
        <dbReference type="EMBL" id="KAG8576576.1"/>
    </source>
</evidence>
<evidence type="ECO:0008006" key="7">
    <source>
        <dbReference type="Google" id="ProtNLM"/>
    </source>
</evidence>
<feature type="binding site" evidence="3">
    <location>
        <position position="165"/>
    </location>
    <ligand>
        <name>Cu cation</name>
        <dbReference type="ChEBI" id="CHEBI:23378"/>
    </ligand>
</feature>
<accession>A0AAV7BVV3</accession>
<keyword evidence="6" id="KW-1185">Reference proteome</keyword>
<organism evidence="5 6">
    <name type="scientific">Engystomops pustulosus</name>
    <name type="common">Tungara frog</name>
    <name type="synonym">Physalaemus pustulosus</name>
    <dbReference type="NCBI Taxonomy" id="76066"/>
    <lineage>
        <taxon>Eukaryota</taxon>
        <taxon>Metazoa</taxon>
        <taxon>Chordata</taxon>
        <taxon>Craniata</taxon>
        <taxon>Vertebrata</taxon>
        <taxon>Euteleostomi</taxon>
        <taxon>Amphibia</taxon>
        <taxon>Batrachia</taxon>
        <taxon>Anura</taxon>
        <taxon>Neobatrachia</taxon>
        <taxon>Hyloidea</taxon>
        <taxon>Leptodactylidae</taxon>
        <taxon>Leiuperinae</taxon>
        <taxon>Engystomops</taxon>
    </lineage>
</organism>
<keyword evidence="4" id="KW-1015">Disulfide bond</keyword>
<protein>
    <recommendedName>
        <fullName evidence="7">Protein SCO2 homolog, mitochondrial</fullName>
    </recommendedName>
</protein>
<dbReference type="EMBL" id="WNYA01000004">
    <property type="protein sequence ID" value="KAG8576576.1"/>
    <property type="molecule type" value="Genomic_DNA"/>
</dbReference>
<dbReference type="InterPro" id="IPR036249">
    <property type="entry name" value="Thioredoxin-like_sf"/>
</dbReference>
<comment type="similarity">
    <text evidence="2">Belongs to the SCO1/2 family.</text>
</comment>
<evidence type="ECO:0000256" key="1">
    <source>
        <dbReference type="ARBA" id="ARBA00004434"/>
    </source>
</evidence>
<dbReference type="InterPro" id="IPR003782">
    <property type="entry name" value="SCO1/SenC"/>
</dbReference>
<evidence type="ECO:0000256" key="4">
    <source>
        <dbReference type="PIRSR" id="PIRSR603782-2"/>
    </source>
</evidence>
<keyword evidence="3" id="KW-0186">Copper</keyword>
<dbReference type="Gene3D" id="3.40.30.10">
    <property type="entry name" value="Glutaredoxin"/>
    <property type="match status" value="1"/>
</dbReference>
<dbReference type="GO" id="GO:0005743">
    <property type="term" value="C:mitochondrial inner membrane"/>
    <property type="evidence" value="ECO:0007669"/>
    <property type="project" value="UniProtKB-SubCell"/>
</dbReference>
<gene>
    <name evidence="5" type="ORF">GDO81_009904</name>
</gene>
<comment type="caution">
    <text evidence="5">The sequence shown here is derived from an EMBL/GenBank/DDBJ whole genome shotgun (WGS) entry which is preliminary data.</text>
</comment>
<evidence type="ECO:0000313" key="6">
    <source>
        <dbReference type="Proteomes" id="UP000824782"/>
    </source>
</evidence>
<dbReference type="GO" id="GO:0046872">
    <property type="term" value="F:metal ion binding"/>
    <property type="evidence" value="ECO:0007669"/>
    <property type="project" value="UniProtKB-KW"/>
</dbReference>
<dbReference type="PANTHER" id="PTHR12151">
    <property type="entry name" value="ELECTRON TRANSPORT PROTIN SCO1/SENC FAMILY MEMBER"/>
    <property type="match status" value="1"/>
</dbReference>
<keyword evidence="3" id="KW-0479">Metal-binding</keyword>
<name>A0AAV7BVV3_ENGPU</name>
<dbReference type="AlphaFoldDB" id="A0AAV7BVV3"/>
<dbReference type="PANTHER" id="PTHR12151:SF2">
    <property type="entry name" value="PROTEIN SCO2 HOMOLOG, MITOCHONDRIAL"/>
    <property type="match status" value="1"/>
</dbReference>
<evidence type="ECO:0000256" key="3">
    <source>
        <dbReference type="PIRSR" id="PIRSR603782-1"/>
    </source>
</evidence>
<sequence length="298" mass="34026">MTRAGRGSFPLTCRIQDTAILLGMLRCIQHIWKSPPYSCLHQGVMHPVRMTPKDYTNKIKWLASAREISTSLPLQNSQQPGSSKPPISLRTRLLVSFIIGGTAVGIWQYLRWEKREKKKLERIEQLRTIAVGQGDFSLTDHNGQPCSKKNLRGNWVLMYFGFTHCPDICPDELQKLSSTVSQLDKDPSLPPVLPVFISVDPERDNIAALAKYVSEFHPRLKGLTGTEEQIKAVAQAYRVYYSLGPRDEDNDYIVDHTIIIYLLNPDGLFTDYYNRSKSDHEIAESIKRHMKTYKSIFS</sequence>